<feature type="domain" description="Carboxymuconolactone decarboxylase-like" evidence="1">
    <location>
        <begin position="42"/>
        <end position="123"/>
    </location>
</feature>
<evidence type="ECO:0000259" key="1">
    <source>
        <dbReference type="Pfam" id="PF02627"/>
    </source>
</evidence>
<evidence type="ECO:0000313" key="2">
    <source>
        <dbReference type="EMBL" id="RKF15012.1"/>
    </source>
</evidence>
<dbReference type="PANTHER" id="PTHR33570:SF2">
    <property type="entry name" value="CARBOXYMUCONOLACTONE DECARBOXYLASE-LIKE DOMAIN-CONTAINING PROTEIN"/>
    <property type="match status" value="1"/>
</dbReference>
<protein>
    <submittedName>
        <fullName evidence="2">Carboxymuconolactone decarboxylase family protein</fullName>
    </submittedName>
</protein>
<dbReference type="Gene3D" id="1.20.1290.10">
    <property type="entry name" value="AhpD-like"/>
    <property type="match status" value="1"/>
</dbReference>
<dbReference type="Pfam" id="PF02627">
    <property type="entry name" value="CMD"/>
    <property type="match status" value="1"/>
</dbReference>
<evidence type="ECO:0000313" key="3">
    <source>
        <dbReference type="Proteomes" id="UP000281128"/>
    </source>
</evidence>
<comment type="caution">
    <text evidence="2">The sequence shown here is derived from an EMBL/GenBank/DDBJ whole genome shotgun (WGS) entry which is preliminary data.</text>
</comment>
<sequence length="136" mass="14945">MSDPANPFEAMMRQAQEMAKAFPAMDAFTPKAFEQMMGTMPRDVMDFWFGDAVNKGGLDARTRMLLTVAGLTMQGAQNDIAFRQAVRHAVEAGATKQHIVETIGQMSMFAGLPAMTRALDLAQQVLDKKDEEGKDT</sequence>
<reference evidence="2 3" key="1">
    <citation type="submission" date="2018-09" db="EMBL/GenBank/DDBJ databases">
        <title>Roseovarius spongiae sp. nov., isolated from a marine sponge.</title>
        <authorList>
            <person name="Zhuang L."/>
            <person name="Luo L."/>
        </authorList>
    </citation>
    <scope>NUCLEOTIDE SEQUENCE [LARGE SCALE GENOMIC DNA]</scope>
    <source>
        <strain evidence="2 3">HN-E21</strain>
    </source>
</reference>
<dbReference type="GO" id="GO:0051920">
    <property type="term" value="F:peroxiredoxin activity"/>
    <property type="evidence" value="ECO:0007669"/>
    <property type="project" value="InterPro"/>
</dbReference>
<name>A0A3A8B3B1_9RHOB</name>
<gene>
    <name evidence="2" type="ORF">D6850_09140</name>
</gene>
<proteinExistence type="predicted"/>
<keyword evidence="3" id="KW-1185">Reference proteome</keyword>
<dbReference type="InterPro" id="IPR052512">
    <property type="entry name" value="4CMD/NDH-1_regulator"/>
</dbReference>
<dbReference type="Proteomes" id="UP000281128">
    <property type="component" value="Unassembled WGS sequence"/>
</dbReference>
<dbReference type="InterPro" id="IPR003779">
    <property type="entry name" value="CMD-like"/>
</dbReference>
<organism evidence="2 3">
    <name type="scientific">Roseovarius spongiae</name>
    <dbReference type="NCBI Taxonomy" id="2320272"/>
    <lineage>
        <taxon>Bacteria</taxon>
        <taxon>Pseudomonadati</taxon>
        <taxon>Pseudomonadota</taxon>
        <taxon>Alphaproteobacteria</taxon>
        <taxon>Rhodobacterales</taxon>
        <taxon>Roseobacteraceae</taxon>
        <taxon>Roseovarius</taxon>
    </lineage>
</organism>
<dbReference type="InterPro" id="IPR029032">
    <property type="entry name" value="AhpD-like"/>
</dbReference>
<dbReference type="PANTHER" id="PTHR33570">
    <property type="entry name" value="4-CARBOXYMUCONOLACTONE DECARBOXYLASE FAMILY PROTEIN"/>
    <property type="match status" value="1"/>
</dbReference>
<dbReference type="AlphaFoldDB" id="A0A3A8B3B1"/>
<dbReference type="EMBL" id="RAPE01000002">
    <property type="protein sequence ID" value="RKF15012.1"/>
    <property type="molecule type" value="Genomic_DNA"/>
</dbReference>
<accession>A0A3A8B3B1</accession>
<dbReference type="OrthoDB" id="9801400at2"/>
<dbReference type="SUPFAM" id="SSF69118">
    <property type="entry name" value="AhpD-like"/>
    <property type="match status" value="1"/>
</dbReference>
<dbReference type="RefSeq" id="WP_121166055.1">
    <property type="nucleotide sequence ID" value="NZ_RAPE01000002.1"/>
</dbReference>